<feature type="transmembrane region" description="Helical" evidence="7">
    <location>
        <begin position="266"/>
        <end position="287"/>
    </location>
</feature>
<dbReference type="InterPro" id="IPR017475">
    <property type="entry name" value="EPS_sugar_tfrase"/>
</dbReference>
<keyword evidence="4 7" id="KW-0812">Transmembrane</keyword>
<dbReference type="GO" id="GO:0016020">
    <property type="term" value="C:membrane"/>
    <property type="evidence" value="ECO:0007669"/>
    <property type="project" value="UniProtKB-SubCell"/>
</dbReference>
<evidence type="ECO:0000256" key="6">
    <source>
        <dbReference type="ARBA" id="ARBA00023136"/>
    </source>
</evidence>
<comment type="subcellular location">
    <subcellularLocation>
        <location evidence="1">Membrane</location>
        <topology evidence="1">Multi-pass membrane protein</topology>
    </subcellularLocation>
</comment>
<name>A0A4Q2SAF7_9ACTN</name>
<feature type="transmembrane region" description="Helical" evidence="7">
    <location>
        <begin position="32"/>
        <end position="52"/>
    </location>
</feature>
<evidence type="ECO:0000313" key="9">
    <source>
        <dbReference type="EMBL" id="RYC00788.1"/>
    </source>
</evidence>
<dbReference type="NCBIfam" id="TIGR03025">
    <property type="entry name" value="EPS_sugtrans"/>
    <property type="match status" value="1"/>
</dbReference>
<reference evidence="9 10" key="1">
    <citation type="submission" date="2019-01" db="EMBL/GenBank/DDBJ databases">
        <title>Novel species of Nocardioides.</title>
        <authorList>
            <person name="Liu Q."/>
            <person name="Xin Y.-H."/>
        </authorList>
    </citation>
    <scope>NUCLEOTIDE SEQUENCE [LARGE SCALE GENOMIC DNA]</scope>
    <source>
        <strain evidence="9 10">CGMCC 4.6875</strain>
    </source>
</reference>
<evidence type="ECO:0000256" key="2">
    <source>
        <dbReference type="ARBA" id="ARBA00006464"/>
    </source>
</evidence>
<gene>
    <name evidence="9" type="ORF">EUA07_13625</name>
</gene>
<dbReference type="AlphaFoldDB" id="A0A4Q2SAF7"/>
<organism evidence="9 10">
    <name type="scientific">Nocardioides ganghwensis</name>
    <dbReference type="NCBI Taxonomy" id="252230"/>
    <lineage>
        <taxon>Bacteria</taxon>
        <taxon>Bacillati</taxon>
        <taxon>Actinomycetota</taxon>
        <taxon>Actinomycetes</taxon>
        <taxon>Propionibacteriales</taxon>
        <taxon>Nocardioidaceae</taxon>
        <taxon>Nocardioides</taxon>
    </lineage>
</organism>
<evidence type="ECO:0000256" key="1">
    <source>
        <dbReference type="ARBA" id="ARBA00004141"/>
    </source>
</evidence>
<evidence type="ECO:0000313" key="10">
    <source>
        <dbReference type="Proteomes" id="UP000293291"/>
    </source>
</evidence>
<dbReference type="PANTHER" id="PTHR30576">
    <property type="entry name" value="COLANIC BIOSYNTHESIS UDP-GLUCOSE LIPID CARRIER TRANSFERASE"/>
    <property type="match status" value="1"/>
</dbReference>
<dbReference type="Pfam" id="PF13727">
    <property type="entry name" value="CoA_binding_3"/>
    <property type="match status" value="1"/>
</dbReference>
<keyword evidence="10" id="KW-1185">Reference proteome</keyword>
<dbReference type="Pfam" id="PF02397">
    <property type="entry name" value="Bac_transf"/>
    <property type="match status" value="1"/>
</dbReference>
<evidence type="ECO:0000256" key="4">
    <source>
        <dbReference type="ARBA" id="ARBA00022692"/>
    </source>
</evidence>
<keyword evidence="5 7" id="KW-1133">Transmembrane helix</keyword>
<comment type="caution">
    <text evidence="9">The sequence shown here is derived from an EMBL/GenBank/DDBJ whole genome shotgun (WGS) entry which is preliminary data.</text>
</comment>
<evidence type="ECO:0000259" key="8">
    <source>
        <dbReference type="Pfam" id="PF02397"/>
    </source>
</evidence>
<dbReference type="EMBL" id="SDWU01000014">
    <property type="protein sequence ID" value="RYC00788.1"/>
    <property type="molecule type" value="Genomic_DNA"/>
</dbReference>
<proteinExistence type="inferred from homology"/>
<dbReference type="InterPro" id="IPR003362">
    <property type="entry name" value="Bact_transf"/>
</dbReference>
<accession>A0A4Q2SAF7</accession>
<dbReference type="GO" id="GO:0016780">
    <property type="term" value="F:phosphotransferase activity, for other substituted phosphate groups"/>
    <property type="evidence" value="ECO:0007669"/>
    <property type="project" value="TreeGrafter"/>
</dbReference>
<feature type="domain" description="Bacterial sugar transferase" evidence="8">
    <location>
        <begin position="261"/>
        <end position="445"/>
    </location>
</feature>
<keyword evidence="6 7" id="KW-0472">Membrane</keyword>
<dbReference type="Proteomes" id="UP000293291">
    <property type="component" value="Unassembled WGS sequence"/>
</dbReference>
<dbReference type="OrthoDB" id="9808602at2"/>
<protein>
    <submittedName>
        <fullName evidence="9">Sugar transferase</fullName>
    </submittedName>
</protein>
<evidence type="ECO:0000256" key="5">
    <source>
        <dbReference type="ARBA" id="ARBA00022989"/>
    </source>
</evidence>
<feature type="transmembrane region" description="Helical" evidence="7">
    <location>
        <begin position="90"/>
        <end position="109"/>
    </location>
</feature>
<keyword evidence="3 9" id="KW-0808">Transferase</keyword>
<evidence type="ECO:0000256" key="3">
    <source>
        <dbReference type="ARBA" id="ARBA00022679"/>
    </source>
</evidence>
<evidence type="ECO:0000256" key="7">
    <source>
        <dbReference type="SAM" id="Phobius"/>
    </source>
</evidence>
<comment type="similarity">
    <text evidence="2">Belongs to the bacterial sugar transferase family.</text>
</comment>
<sequence>MIALATVLAIRFRMTLPIFATAGDILENTALASVFFLGTWLVMLVYFGAYELDVIGAGTEEFKQVVNASVFTAALVATMAYLMQYPLSRGFFVLYFPLGVMTLLLGRLVSRRVIQRLRSAGHLNSKVLLVGSPIYIAEIHQVLARESWLGYQVMGCLVPAVHAGPETISAGVPVLGLIEDVRAVVDEFSPDIVFFTAGAVKSSTALRRLAWDLEDHAHVQIIVAPNVTDVSSERVRIRPVAGLPLMHLGRSRSQLATNDAKRAFDLFGSLAVLALVWPVLLALMLWIRLHDGGPALFRQVRVGRQGAEFTCLKLRSMSIDAEDRLAELEARDHVLFKSTQDPRVTRPGRFIRRFSLDELPQLWNVVRGEMSLVGPRPPLPTEVEQYEDDMLRRLNVMPGMTGLWQVSGRSDLSWEDTVRLDLYYVDNWSMVQDLLILARTVTAVLASRGAY</sequence>
<dbReference type="PANTHER" id="PTHR30576:SF10">
    <property type="entry name" value="SLL5057 PROTEIN"/>
    <property type="match status" value="1"/>
</dbReference>
<feature type="transmembrane region" description="Helical" evidence="7">
    <location>
        <begin position="64"/>
        <end position="84"/>
    </location>
</feature>